<protein>
    <submittedName>
        <fullName evidence="1">Uncharacterized protein</fullName>
    </submittedName>
</protein>
<accession>A0A0P6XHR9</accession>
<sequence length="137" mass="15914">MKKNMFLALAFLLIVCVLISSLLRENQKDERMKLAQTLGVRLEDHPPETDFPVSYFSAQLIEGMTLDEVHNLIIGFDQVYNCSNSVEVYYYFGANENMAFRFRVFYDENLSFKRLESEDPDSSYLSIEECKTGLLLK</sequence>
<reference evidence="1 2" key="1">
    <citation type="submission" date="2015-07" db="EMBL/GenBank/DDBJ databases">
        <title>Genome sequence of Ornatilinea apprima DSM 23815.</title>
        <authorList>
            <person name="Hemp J."/>
            <person name="Ward L.M."/>
            <person name="Pace L.A."/>
            <person name="Fischer W.W."/>
        </authorList>
    </citation>
    <scope>NUCLEOTIDE SEQUENCE [LARGE SCALE GENOMIC DNA]</scope>
    <source>
        <strain evidence="1 2">P3M-1</strain>
    </source>
</reference>
<name>A0A0P6XHR9_9CHLR</name>
<dbReference type="AlphaFoldDB" id="A0A0P6XHR9"/>
<evidence type="ECO:0000313" key="1">
    <source>
        <dbReference type="EMBL" id="KPL79647.1"/>
    </source>
</evidence>
<keyword evidence="2" id="KW-1185">Reference proteome</keyword>
<proteinExistence type="predicted"/>
<dbReference type="Proteomes" id="UP000050417">
    <property type="component" value="Unassembled WGS sequence"/>
</dbReference>
<comment type="caution">
    <text evidence="1">The sequence shown here is derived from an EMBL/GenBank/DDBJ whole genome shotgun (WGS) entry which is preliminary data.</text>
</comment>
<dbReference type="RefSeq" id="WP_075061341.1">
    <property type="nucleotide sequence ID" value="NZ_LGCL01000010.1"/>
</dbReference>
<evidence type="ECO:0000313" key="2">
    <source>
        <dbReference type="Proteomes" id="UP000050417"/>
    </source>
</evidence>
<dbReference type="EMBL" id="LGCL01000010">
    <property type="protein sequence ID" value="KPL79647.1"/>
    <property type="molecule type" value="Genomic_DNA"/>
</dbReference>
<organism evidence="1 2">
    <name type="scientific">Ornatilinea apprima</name>
    <dbReference type="NCBI Taxonomy" id="1134406"/>
    <lineage>
        <taxon>Bacteria</taxon>
        <taxon>Bacillati</taxon>
        <taxon>Chloroflexota</taxon>
        <taxon>Anaerolineae</taxon>
        <taxon>Anaerolineales</taxon>
        <taxon>Anaerolineaceae</taxon>
        <taxon>Ornatilinea</taxon>
    </lineage>
</organism>
<gene>
    <name evidence="1" type="ORF">ADN00_02280</name>
</gene>
<dbReference type="STRING" id="1134406.ADN00_02280"/>